<name>A0A0S3TDE6_PHAAN</name>
<feature type="non-terminal residue" evidence="1">
    <location>
        <position position="78"/>
    </location>
</feature>
<sequence>MTTGRINQVAFAADDQALPAPGLRATTTVAHTSKMRLAQGVVPLTKPNQTNCVPLSRPCTRHGWSKNPIPHITRSRSK</sequence>
<accession>A0A0S3TDE6</accession>
<dbReference type="EMBL" id="AP015067">
    <property type="protein sequence ID" value="BAU03076.1"/>
    <property type="molecule type" value="Genomic_DNA"/>
</dbReference>
<proteinExistence type="predicted"/>
<reference evidence="1" key="1">
    <citation type="journal article" date="2015" name="Sci. Rep.">
        <title>The power of single molecule real-time sequencing technology in the de novo assembly of a eukaryotic genome.</title>
        <authorList>
            <person name="Sakai H."/>
            <person name="Naito K."/>
            <person name="Ogiso-Tanaka E."/>
            <person name="Takahashi Y."/>
            <person name="Iseki K."/>
            <person name="Muto C."/>
            <person name="Satou K."/>
            <person name="Teruya K."/>
            <person name="Shiroma A."/>
            <person name="Shimoji M."/>
            <person name="Hirano T."/>
            <person name="Itoh T."/>
            <person name="Kaga A."/>
            <person name="Tomooka N."/>
        </authorList>
    </citation>
    <scope>NUCLEOTIDE SEQUENCE</scope>
</reference>
<gene>
    <name evidence="1" type="primary">Vigan.UMG008300</name>
    <name evidence="1" type="ORF">VIGAN_UM008300</name>
</gene>
<protein>
    <submittedName>
        <fullName evidence="1">Uncharacterized protein</fullName>
    </submittedName>
</protein>
<organism evidence="1">
    <name type="scientific">Vigna angularis var. angularis</name>
    <dbReference type="NCBI Taxonomy" id="157739"/>
    <lineage>
        <taxon>Eukaryota</taxon>
        <taxon>Viridiplantae</taxon>
        <taxon>Streptophyta</taxon>
        <taxon>Embryophyta</taxon>
        <taxon>Tracheophyta</taxon>
        <taxon>Spermatophyta</taxon>
        <taxon>Magnoliopsida</taxon>
        <taxon>eudicotyledons</taxon>
        <taxon>Gunneridae</taxon>
        <taxon>Pentapetalae</taxon>
        <taxon>rosids</taxon>
        <taxon>fabids</taxon>
        <taxon>Fabales</taxon>
        <taxon>Fabaceae</taxon>
        <taxon>Papilionoideae</taxon>
        <taxon>50 kb inversion clade</taxon>
        <taxon>NPAAA clade</taxon>
        <taxon>indigoferoid/millettioid clade</taxon>
        <taxon>Phaseoleae</taxon>
        <taxon>Vigna</taxon>
    </lineage>
</organism>
<evidence type="ECO:0000313" key="1">
    <source>
        <dbReference type="EMBL" id="BAU03076.1"/>
    </source>
</evidence>
<dbReference type="AlphaFoldDB" id="A0A0S3TDE6"/>